<keyword evidence="11" id="KW-1185">Reference proteome</keyword>
<name>A0A3A8NRF0_9BACT</name>
<evidence type="ECO:0000259" key="9">
    <source>
        <dbReference type="PROSITE" id="PS51722"/>
    </source>
</evidence>
<keyword evidence="10" id="KW-0251">Elongation factor</keyword>
<evidence type="ECO:0000256" key="2">
    <source>
        <dbReference type="ARBA" id="ARBA00015953"/>
    </source>
</evidence>
<keyword evidence="5" id="KW-0648">Protein biosynthesis</keyword>
<dbReference type="SUPFAM" id="SSF52540">
    <property type="entry name" value="P-loop containing nucleoside triphosphate hydrolases"/>
    <property type="match status" value="1"/>
</dbReference>
<keyword evidence="3" id="KW-0963">Cytoplasm</keyword>
<dbReference type="Gene3D" id="2.40.30.10">
    <property type="entry name" value="Translation factors"/>
    <property type="match status" value="1"/>
</dbReference>
<dbReference type="Gene3D" id="1.10.10.10">
    <property type="entry name" value="Winged helix-like DNA-binding domain superfamily/Winged helix DNA-binding domain"/>
    <property type="match status" value="1"/>
</dbReference>
<dbReference type="SUPFAM" id="SSF50447">
    <property type="entry name" value="Translation proteins"/>
    <property type="match status" value="1"/>
</dbReference>
<dbReference type="InterPro" id="IPR050055">
    <property type="entry name" value="EF-Tu_GTPase"/>
</dbReference>
<dbReference type="InterPro" id="IPR036388">
    <property type="entry name" value="WH-like_DNA-bd_sf"/>
</dbReference>
<dbReference type="PROSITE" id="PS51722">
    <property type="entry name" value="G_TR_2"/>
    <property type="match status" value="1"/>
</dbReference>
<accession>A0A3A8NRF0</accession>
<dbReference type="InterPro" id="IPR057335">
    <property type="entry name" value="Beta-barrel_SelB"/>
</dbReference>
<evidence type="ECO:0000256" key="3">
    <source>
        <dbReference type="ARBA" id="ARBA00022490"/>
    </source>
</evidence>
<dbReference type="RefSeq" id="WP_120625500.1">
    <property type="nucleotide sequence ID" value="NZ_RAWG01000062.1"/>
</dbReference>
<dbReference type="Gene3D" id="3.40.50.300">
    <property type="entry name" value="P-loop containing nucleotide triphosphate hydrolases"/>
    <property type="match status" value="1"/>
</dbReference>
<keyword evidence="6" id="KW-0342">GTP-binding</keyword>
<dbReference type="InterPro" id="IPR004161">
    <property type="entry name" value="EFTu-like_2"/>
</dbReference>
<evidence type="ECO:0000256" key="8">
    <source>
        <dbReference type="ARBA" id="ARBA00031615"/>
    </source>
</evidence>
<gene>
    <name evidence="10" type="primary">selB</name>
    <name evidence="10" type="ORF">D7X12_12495</name>
</gene>
<dbReference type="InterPro" id="IPR015191">
    <property type="entry name" value="SelB_WHD4"/>
</dbReference>
<dbReference type="OrthoDB" id="9803139at2"/>
<dbReference type="InterPro" id="IPR015190">
    <property type="entry name" value="Elong_fac_SelB-wing-hlx_typ-2"/>
</dbReference>
<dbReference type="CDD" id="cd03696">
    <property type="entry name" value="SelB_II"/>
    <property type="match status" value="1"/>
</dbReference>
<dbReference type="CDD" id="cd04171">
    <property type="entry name" value="SelB"/>
    <property type="match status" value="1"/>
</dbReference>
<keyword evidence="4" id="KW-0547">Nucleotide-binding</keyword>
<sequence length="642" mass="68380">MIIGTAGHIDHGKTSLVKALTGIDTDRLPEEKRRGITLELGFAHLPLDDGQVAGVVDVPGHERFVKAMAAGAGGVDLAVLVVAADEGVMPQTREHLDICRLLGVKAGVVALTKSDLLDALGDDWRALVEADLAALTAGTFLEGAPVVPVSSRTGAGLGDLKTALSRAGTTLPERPAEGPMFLPVDRAFSIKGFGTVVTGTLLSGTLAVDDAVALLPAQAGGRAGPFRVRGVQVHGQPVTRVEAGQRAAVNVTGVETEDVHRGMVLTRAGELPETSMLDVELTLLPAAEAPLAKRRKLLLHLGTAQVEATVALLDLDTLAPGETALAQLRLQSPVGALVGQRFILRGSRALPGRGATVAGGRVLSITPPRRRRGASAVVRPLLEADAAGQVAWLLRQAGYAGLMQTELFGRSGLGPKVLARTLELLGAKGQVLLVDREKRLYVSHDVFEGLRQRSLALLAAFHEREPMREGLSREELRQRLSAQLDARLFQRVVQALVDAGKVESEKDVVRLKGRGRTLTLGDEAARTRLAAELSAAGLAPPTVTELARKLGLSPEKLQELLKVLVAQGTGVRVSEELCFDANALAALRERLVAHLREQKEITTQGFKDLVGQSRKFIIPLSEYFDREKVTLRVGDKRVLRRG</sequence>
<reference evidence="11" key="1">
    <citation type="submission" date="2018-09" db="EMBL/GenBank/DDBJ databases">
        <authorList>
            <person name="Livingstone P.G."/>
            <person name="Whitworth D.E."/>
        </authorList>
    </citation>
    <scope>NUCLEOTIDE SEQUENCE [LARGE SCALE GENOMIC DNA]</scope>
    <source>
        <strain evidence="11">CA040B</strain>
    </source>
</reference>
<dbReference type="InterPro" id="IPR009000">
    <property type="entry name" value="Transl_B-barrel_sf"/>
</dbReference>
<dbReference type="SUPFAM" id="SSF50465">
    <property type="entry name" value="EF-Tu/eEF-1alpha/eIF2-gamma C-terminal domain"/>
    <property type="match status" value="1"/>
</dbReference>
<dbReference type="InterPro" id="IPR000795">
    <property type="entry name" value="T_Tr_GTP-bd_dom"/>
</dbReference>
<dbReference type="PANTHER" id="PTHR43721">
    <property type="entry name" value="ELONGATION FACTOR TU-RELATED"/>
    <property type="match status" value="1"/>
</dbReference>
<dbReference type="Pfam" id="PF09107">
    <property type="entry name" value="WHD_3rd_SelB"/>
    <property type="match status" value="1"/>
</dbReference>
<protein>
    <recommendedName>
        <fullName evidence="2">Selenocysteine-specific elongation factor</fullName>
    </recommendedName>
    <alternativeName>
        <fullName evidence="8">SelB translation factor</fullName>
    </alternativeName>
</protein>
<dbReference type="InterPro" id="IPR004535">
    <property type="entry name" value="Transl_elong_SelB"/>
</dbReference>
<dbReference type="NCBIfam" id="TIGR00231">
    <property type="entry name" value="small_GTP"/>
    <property type="match status" value="1"/>
</dbReference>
<dbReference type="InterPro" id="IPR036390">
    <property type="entry name" value="WH_DNA-bd_sf"/>
</dbReference>
<dbReference type="NCBIfam" id="TIGR00475">
    <property type="entry name" value="selB"/>
    <property type="match status" value="1"/>
</dbReference>
<evidence type="ECO:0000256" key="7">
    <source>
        <dbReference type="ARBA" id="ARBA00025526"/>
    </source>
</evidence>
<dbReference type="SUPFAM" id="SSF46785">
    <property type="entry name" value="Winged helix' DNA-binding domain"/>
    <property type="match status" value="3"/>
</dbReference>
<comment type="caution">
    <text evidence="10">The sequence shown here is derived from an EMBL/GenBank/DDBJ whole genome shotgun (WGS) entry which is preliminary data.</text>
</comment>
<proteinExistence type="predicted"/>
<dbReference type="GO" id="GO:0003924">
    <property type="term" value="F:GTPase activity"/>
    <property type="evidence" value="ECO:0007669"/>
    <property type="project" value="InterPro"/>
</dbReference>
<comment type="subcellular location">
    <subcellularLocation>
        <location evidence="1">Cytoplasm</location>
    </subcellularLocation>
</comment>
<evidence type="ECO:0000313" key="10">
    <source>
        <dbReference type="EMBL" id="RKH43715.1"/>
    </source>
</evidence>
<evidence type="ECO:0000256" key="1">
    <source>
        <dbReference type="ARBA" id="ARBA00004496"/>
    </source>
</evidence>
<comment type="function">
    <text evidence="7">Translation factor necessary for the incorporation of selenocysteine into proteins. It probably replaces EF-Tu for the insertion of selenocysteine directed by the UGA codon. SelB binds GTP and GDP.</text>
</comment>
<dbReference type="CDD" id="cd15491">
    <property type="entry name" value="selB_III"/>
    <property type="match status" value="1"/>
</dbReference>
<organism evidence="10 11">
    <name type="scientific">Corallococcus sicarius</name>
    <dbReference type="NCBI Taxonomy" id="2316726"/>
    <lineage>
        <taxon>Bacteria</taxon>
        <taxon>Pseudomonadati</taxon>
        <taxon>Myxococcota</taxon>
        <taxon>Myxococcia</taxon>
        <taxon>Myxococcales</taxon>
        <taxon>Cystobacterineae</taxon>
        <taxon>Myxococcaceae</taxon>
        <taxon>Corallococcus</taxon>
    </lineage>
</organism>
<evidence type="ECO:0000313" key="11">
    <source>
        <dbReference type="Proteomes" id="UP000273405"/>
    </source>
</evidence>
<dbReference type="EMBL" id="RAWG01000062">
    <property type="protein sequence ID" value="RKH43715.1"/>
    <property type="molecule type" value="Genomic_DNA"/>
</dbReference>
<dbReference type="GO" id="GO:0001514">
    <property type="term" value="P:selenocysteine incorporation"/>
    <property type="evidence" value="ECO:0007669"/>
    <property type="project" value="InterPro"/>
</dbReference>
<dbReference type="Gene3D" id="1.10.10.2770">
    <property type="match status" value="1"/>
</dbReference>
<dbReference type="GO" id="GO:0005525">
    <property type="term" value="F:GTP binding"/>
    <property type="evidence" value="ECO:0007669"/>
    <property type="project" value="UniProtKB-KW"/>
</dbReference>
<dbReference type="Proteomes" id="UP000273405">
    <property type="component" value="Unassembled WGS sequence"/>
</dbReference>
<dbReference type="Pfam" id="PF00009">
    <property type="entry name" value="GTP_EFTU"/>
    <property type="match status" value="1"/>
</dbReference>
<dbReference type="AlphaFoldDB" id="A0A3A8NRF0"/>
<feature type="domain" description="Tr-type G" evidence="9">
    <location>
        <begin position="1"/>
        <end position="173"/>
    </location>
</feature>
<dbReference type="GO" id="GO:0003723">
    <property type="term" value="F:RNA binding"/>
    <property type="evidence" value="ECO:0007669"/>
    <property type="project" value="InterPro"/>
</dbReference>
<dbReference type="InterPro" id="IPR005225">
    <property type="entry name" value="Small_GTP-bd"/>
</dbReference>
<evidence type="ECO:0000256" key="4">
    <source>
        <dbReference type="ARBA" id="ARBA00022741"/>
    </source>
</evidence>
<dbReference type="Pfam" id="PF03144">
    <property type="entry name" value="GTP_EFTU_D2"/>
    <property type="match status" value="1"/>
</dbReference>
<evidence type="ECO:0000256" key="5">
    <source>
        <dbReference type="ARBA" id="ARBA00022917"/>
    </source>
</evidence>
<dbReference type="Pfam" id="PF25461">
    <property type="entry name" value="Beta-barrel_SelB"/>
    <property type="match status" value="1"/>
</dbReference>
<dbReference type="PANTHER" id="PTHR43721:SF22">
    <property type="entry name" value="ELONGATION FACTOR TU, MITOCHONDRIAL"/>
    <property type="match status" value="1"/>
</dbReference>
<evidence type="ECO:0000256" key="6">
    <source>
        <dbReference type="ARBA" id="ARBA00023134"/>
    </source>
</evidence>
<dbReference type="GO" id="GO:0005737">
    <property type="term" value="C:cytoplasm"/>
    <property type="evidence" value="ECO:0007669"/>
    <property type="project" value="UniProtKB-SubCell"/>
</dbReference>
<dbReference type="InterPro" id="IPR009001">
    <property type="entry name" value="Transl_elong_EF1A/Init_IF2_C"/>
</dbReference>
<dbReference type="PRINTS" id="PR00315">
    <property type="entry name" value="ELONGATNFCT"/>
</dbReference>
<dbReference type="InterPro" id="IPR027417">
    <property type="entry name" value="P-loop_NTPase"/>
</dbReference>
<dbReference type="Pfam" id="PF09106">
    <property type="entry name" value="WHD_2nd_SelB"/>
    <property type="match status" value="1"/>
</dbReference>
<dbReference type="GO" id="GO:0003746">
    <property type="term" value="F:translation elongation factor activity"/>
    <property type="evidence" value="ECO:0007669"/>
    <property type="project" value="UniProtKB-KW"/>
</dbReference>